<evidence type="ECO:0000313" key="2">
    <source>
        <dbReference type="Proteomes" id="UP000828941"/>
    </source>
</evidence>
<dbReference type="EMBL" id="CM039437">
    <property type="protein sequence ID" value="KAI4308514.1"/>
    <property type="molecule type" value="Genomic_DNA"/>
</dbReference>
<dbReference type="Proteomes" id="UP000828941">
    <property type="component" value="Chromosome 12"/>
</dbReference>
<organism evidence="1 2">
    <name type="scientific">Bauhinia variegata</name>
    <name type="common">Purple orchid tree</name>
    <name type="synonym">Phanera variegata</name>
    <dbReference type="NCBI Taxonomy" id="167791"/>
    <lineage>
        <taxon>Eukaryota</taxon>
        <taxon>Viridiplantae</taxon>
        <taxon>Streptophyta</taxon>
        <taxon>Embryophyta</taxon>
        <taxon>Tracheophyta</taxon>
        <taxon>Spermatophyta</taxon>
        <taxon>Magnoliopsida</taxon>
        <taxon>eudicotyledons</taxon>
        <taxon>Gunneridae</taxon>
        <taxon>Pentapetalae</taxon>
        <taxon>rosids</taxon>
        <taxon>fabids</taxon>
        <taxon>Fabales</taxon>
        <taxon>Fabaceae</taxon>
        <taxon>Cercidoideae</taxon>
        <taxon>Cercideae</taxon>
        <taxon>Bauhiniinae</taxon>
        <taxon>Bauhinia</taxon>
    </lineage>
</organism>
<protein>
    <submittedName>
        <fullName evidence="1">Uncharacterized protein</fullName>
    </submittedName>
</protein>
<sequence>MDYLKHSKKFEAQNWSRLSQNSHRIIKFLLPFSVFSALIPFLPLLVQSLKPFFMQFHGYTNDKTYMFLVCNGLLVFIVKNSGLIDGSKPSANQSKELYTENPESGRAEMKVLESEKPIKVLPENHIEIECPDEDKSWVISEEQDDGDDGVLDVEEEHEDENDAVETEELNKKCEDFIRKMKAAFCSEPRFAHNSNSDYQKALSGC</sequence>
<reference evidence="1 2" key="1">
    <citation type="journal article" date="2022" name="DNA Res.">
        <title>Chromosomal-level genome assembly of the orchid tree Bauhinia variegata (Leguminosae; Cercidoideae) supports the allotetraploid origin hypothesis of Bauhinia.</title>
        <authorList>
            <person name="Zhong Y."/>
            <person name="Chen Y."/>
            <person name="Zheng D."/>
            <person name="Pang J."/>
            <person name="Liu Y."/>
            <person name="Luo S."/>
            <person name="Meng S."/>
            <person name="Qian L."/>
            <person name="Wei D."/>
            <person name="Dai S."/>
            <person name="Zhou R."/>
        </authorList>
    </citation>
    <scope>NUCLEOTIDE SEQUENCE [LARGE SCALE GENOMIC DNA]</scope>
    <source>
        <strain evidence="1">BV-YZ2020</strain>
    </source>
</reference>
<keyword evidence="2" id="KW-1185">Reference proteome</keyword>
<proteinExistence type="predicted"/>
<gene>
    <name evidence="1" type="ORF">L6164_031577</name>
</gene>
<accession>A0ACB9LFV6</accession>
<name>A0ACB9LFV6_BAUVA</name>
<evidence type="ECO:0000313" key="1">
    <source>
        <dbReference type="EMBL" id="KAI4308514.1"/>
    </source>
</evidence>
<comment type="caution">
    <text evidence="1">The sequence shown here is derived from an EMBL/GenBank/DDBJ whole genome shotgun (WGS) entry which is preliminary data.</text>
</comment>